<organism evidence="2 3">
    <name type="scientific">Austropuccinia psidii MF-1</name>
    <dbReference type="NCBI Taxonomy" id="1389203"/>
    <lineage>
        <taxon>Eukaryota</taxon>
        <taxon>Fungi</taxon>
        <taxon>Dikarya</taxon>
        <taxon>Basidiomycota</taxon>
        <taxon>Pucciniomycotina</taxon>
        <taxon>Pucciniomycetes</taxon>
        <taxon>Pucciniales</taxon>
        <taxon>Sphaerophragmiaceae</taxon>
        <taxon>Austropuccinia</taxon>
    </lineage>
</organism>
<accession>A0A9Q3GQK5</accession>
<gene>
    <name evidence="2" type="ORF">O181_016123</name>
</gene>
<proteinExistence type="predicted"/>
<protein>
    <recommendedName>
        <fullName evidence="4">Retrotransposon gag domain-containing protein</fullName>
    </recommendedName>
</protein>
<dbReference type="EMBL" id="AVOT02004460">
    <property type="protein sequence ID" value="MBW0476408.1"/>
    <property type="molecule type" value="Genomic_DNA"/>
</dbReference>
<evidence type="ECO:0000313" key="3">
    <source>
        <dbReference type="Proteomes" id="UP000765509"/>
    </source>
</evidence>
<evidence type="ECO:0000313" key="2">
    <source>
        <dbReference type="EMBL" id="MBW0476408.1"/>
    </source>
</evidence>
<sequence length="261" mass="30493">MQKMTQLMDNLQESSDSDSSRPPAFKNSSMKAPDFFDGTQPFKVKGFIQSCKLIFHTDLGDLSQYMKKDLYSTSFLIGRSVKWIEPYLSTLTNQDPNNLLDSWPLFEYQLFTLFGDPNEVRKAKAELNSLIMKECGNFALYISHFQSLVSTIRDWGERALIHHFRKGLASSILYKLASHHSRIDSLQSLMDIKLELDTRNYERQKEKILFQEKKPEVSKEVLSHCQNYQTSNQKKNKNSHFQKRNQRQSAFMNKYFKLMGS</sequence>
<dbReference type="AlphaFoldDB" id="A0A9Q3GQK5"/>
<dbReference type="OrthoDB" id="5582182at2759"/>
<dbReference type="Proteomes" id="UP000765509">
    <property type="component" value="Unassembled WGS sequence"/>
</dbReference>
<feature type="compositionally biased region" description="Polar residues" evidence="1">
    <location>
        <begin position="1"/>
        <end position="14"/>
    </location>
</feature>
<name>A0A9Q3GQK5_9BASI</name>
<reference evidence="2" key="1">
    <citation type="submission" date="2021-03" db="EMBL/GenBank/DDBJ databases">
        <title>Draft genome sequence of rust myrtle Austropuccinia psidii MF-1, a brazilian biotype.</title>
        <authorList>
            <person name="Quecine M.C."/>
            <person name="Pachon D.M.R."/>
            <person name="Bonatelli M.L."/>
            <person name="Correr F.H."/>
            <person name="Franceschini L.M."/>
            <person name="Leite T.F."/>
            <person name="Margarido G.R.A."/>
            <person name="Almeida C.A."/>
            <person name="Ferrarezi J.A."/>
            <person name="Labate C.A."/>
        </authorList>
    </citation>
    <scope>NUCLEOTIDE SEQUENCE</scope>
    <source>
        <strain evidence="2">MF-1</strain>
    </source>
</reference>
<keyword evidence="3" id="KW-1185">Reference proteome</keyword>
<evidence type="ECO:0000256" key="1">
    <source>
        <dbReference type="SAM" id="MobiDB-lite"/>
    </source>
</evidence>
<comment type="caution">
    <text evidence="2">The sequence shown here is derived from an EMBL/GenBank/DDBJ whole genome shotgun (WGS) entry which is preliminary data.</text>
</comment>
<feature type="region of interest" description="Disordered" evidence="1">
    <location>
        <begin position="1"/>
        <end position="25"/>
    </location>
</feature>
<evidence type="ECO:0008006" key="4">
    <source>
        <dbReference type="Google" id="ProtNLM"/>
    </source>
</evidence>